<dbReference type="AlphaFoldDB" id="A0ABD3WH17"/>
<keyword evidence="2" id="KW-1185">Reference proteome</keyword>
<sequence>MYTDLNYNNIHKLKVYWPPLRQRTEAQGILTSTTYTSSMYTDLHYVHKLKEYGPPQRTDTQGILTSATYPSSRYTDLHNVHKLKVYGPPQRTQTQDILTSTTCPSS</sequence>
<gene>
    <name evidence="1" type="ORF">ACJMK2_036005</name>
</gene>
<evidence type="ECO:0000313" key="1">
    <source>
        <dbReference type="EMBL" id="KAL3872805.1"/>
    </source>
</evidence>
<evidence type="ECO:0000313" key="2">
    <source>
        <dbReference type="Proteomes" id="UP001634394"/>
    </source>
</evidence>
<proteinExistence type="predicted"/>
<dbReference type="EMBL" id="JBJQND010000006">
    <property type="protein sequence ID" value="KAL3872805.1"/>
    <property type="molecule type" value="Genomic_DNA"/>
</dbReference>
<comment type="caution">
    <text evidence="1">The sequence shown here is derived from an EMBL/GenBank/DDBJ whole genome shotgun (WGS) entry which is preliminary data.</text>
</comment>
<reference evidence="1 2" key="1">
    <citation type="submission" date="2024-11" db="EMBL/GenBank/DDBJ databases">
        <title>Chromosome-level genome assembly of the freshwater bivalve Anodonta woodiana.</title>
        <authorList>
            <person name="Chen X."/>
        </authorList>
    </citation>
    <scope>NUCLEOTIDE SEQUENCE [LARGE SCALE GENOMIC DNA]</scope>
    <source>
        <strain evidence="1">MN2024</strain>
        <tissue evidence="1">Gills</tissue>
    </source>
</reference>
<protein>
    <submittedName>
        <fullName evidence="1">Uncharacterized protein</fullName>
    </submittedName>
</protein>
<feature type="non-terminal residue" evidence="1">
    <location>
        <position position="106"/>
    </location>
</feature>
<name>A0ABD3WH17_SINWO</name>
<dbReference type="Proteomes" id="UP001634394">
    <property type="component" value="Unassembled WGS sequence"/>
</dbReference>
<accession>A0ABD3WH17</accession>
<organism evidence="1 2">
    <name type="scientific">Sinanodonta woodiana</name>
    <name type="common">Chinese pond mussel</name>
    <name type="synonym">Anodonta woodiana</name>
    <dbReference type="NCBI Taxonomy" id="1069815"/>
    <lineage>
        <taxon>Eukaryota</taxon>
        <taxon>Metazoa</taxon>
        <taxon>Spiralia</taxon>
        <taxon>Lophotrochozoa</taxon>
        <taxon>Mollusca</taxon>
        <taxon>Bivalvia</taxon>
        <taxon>Autobranchia</taxon>
        <taxon>Heteroconchia</taxon>
        <taxon>Palaeoheterodonta</taxon>
        <taxon>Unionida</taxon>
        <taxon>Unionoidea</taxon>
        <taxon>Unionidae</taxon>
        <taxon>Unioninae</taxon>
        <taxon>Sinanodonta</taxon>
    </lineage>
</organism>